<evidence type="ECO:0000259" key="8">
    <source>
        <dbReference type="SMART" id="SM00363"/>
    </source>
</evidence>
<dbReference type="PANTHER" id="PTHR11831:SF4">
    <property type="entry name" value="SMALL RIBOSOMAL SUBUNIT PROTEIN US4M"/>
    <property type="match status" value="1"/>
</dbReference>
<comment type="similarity">
    <text evidence="1">Belongs to the universal ribosomal protein uS4 family.</text>
</comment>
<reference evidence="9 10" key="1">
    <citation type="journal article" date="2016" name="Mol. Biol. Evol.">
        <title>Comparative Genomics of Early-Diverging Mushroom-Forming Fungi Provides Insights into the Origins of Lignocellulose Decay Capabilities.</title>
        <authorList>
            <person name="Nagy L.G."/>
            <person name="Riley R."/>
            <person name="Tritt A."/>
            <person name="Adam C."/>
            <person name="Daum C."/>
            <person name="Floudas D."/>
            <person name="Sun H."/>
            <person name="Yadav J.S."/>
            <person name="Pangilinan J."/>
            <person name="Larsson K.H."/>
            <person name="Matsuura K."/>
            <person name="Barry K."/>
            <person name="Labutti K."/>
            <person name="Kuo R."/>
            <person name="Ohm R.A."/>
            <person name="Bhattacharya S.S."/>
            <person name="Shirouzu T."/>
            <person name="Yoshinaga Y."/>
            <person name="Martin F.M."/>
            <person name="Grigoriev I.V."/>
            <person name="Hibbett D.S."/>
        </authorList>
    </citation>
    <scope>NUCLEOTIDE SEQUENCE [LARGE SCALE GENOMIC DNA]</scope>
    <source>
        <strain evidence="9 10">CBS 109695</strain>
    </source>
</reference>
<dbReference type="GO" id="GO:0003735">
    <property type="term" value="F:structural constituent of ribosome"/>
    <property type="evidence" value="ECO:0007669"/>
    <property type="project" value="TreeGrafter"/>
</dbReference>
<keyword evidence="5" id="KW-0687">Ribonucleoprotein</keyword>
<dbReference type="AlphaFoldDB" id="A0A166R9T3"/>
<dbReference type="CDD" id="cd00165">
    <property type="entry name" value="S4"/>
    <property type="match status" value="1"/>
</dbReference>
<dbReference type="OrthoDB" id="3356781at2759"/>
<evidence type="ECO:0000256" key="6">
    <source>
        <dbReference type="PROSITE-ProRule" id="PRU00182"/>
    </source>
</evidence>
<dbReference type="InterPro" id="IPR002942">
    <property type="entry name" value="S4_RNA-bd"/>
</dbReference>
<keyword evidence="10" id="KW-1185">Reference proteome</keyword>
<evidence type="ECO:0000256" key="5">
    <source>
        <dbReference type="ARBA" id="ARBA00023274"/>
    </source>
</evidence>
<keyword evidence="3 6" id="KW-0694">RNA-binding</keyword>
<dbReference type="EMBL" id="KV417505">
    <property type="protein sequence ID" value="KZP28052.1"/>
    <property type="molecule type" value="Genomic_DNA"/>
</dbReference>
<evidence type="ECO:0000256" key="3">
    <source>
        <dbReference type="ARBA" id="ARBA00022884"/>
    </source>
</evidence>
<evidence type="ECO:0000256" key="4">
    <source>
        <dbReference type="ARBA" id="ARBA00022980"/>
    </source>
</evidence>
<evidence type="ECO:0000256" key="2">
    <source>
        <dbReference type="ARBA" id="ARBA00022730"/>
    </source>
</evidence>
<feature type="compositionally biased region" description="Basic and acidic residues" evidence="7">
    <location>
        <begin position="376"/>
        <end position="388"/>
    </location>
</feature>
<dbReference type="Pfam" id="PF01479">
    <property type="entry name" value="S4"/>
    <property type="match status" value="1"/>
</dbReference>
<dbReference type="SMART" id="SM00363">
    <property type="entry name" value="S4"/>
    <property type="match status" value="1"/>
</dbReference>
<protein>
    <submittedName>
        <fullName evidence="9">Alpha-L RNA-binding motif-containing protein</fullName>
    </submittedName>
</protein>
<dbReference type="STRING" id="436010.A0A166R9T3"/>
<dbReference type="GO" id="GO:0005763">
    <property type="term" value="C:mitochondrial small ribosomal subunit"/>
    <property type="evidence" value="ECO:0007669"/>
    <property type="project" value="TreeGrafter"/>
</dbReference>
<sequence length="388" mass="42595">MSPAHGKPAAPAQHPTLTLAQSWNSRNLFNLWRRSWDELPDAVKPAGRAQSRMTSFKNTRATMFQQRWAAKALVRGYHGDHVNEKVFKRWLLPSSLPDVRPKPAVLGDDKDKLALFARRRAVAEKEQRRLQEEEDKGMAPVGSLMFSEVERRVDVFVFRCCFAHSVYEARRLVVHGYVRLNGVKHNDPNTRLAPGDMITVDPAAVRIIQPQEGAAEHAEVDAAADAEAEPEPAPAAEAASDAPADADAAPADVDAPADAKAAPTHVPKPFVPQLTGLAGALAPRRAPTATSKSAPAALTPFHLPPFASPFLFVPAYIEVSFAACAAVYVRHPTARPGYSEIPTPYDADGEIVRLAWEWYAQCRPRMRSQRQLGMERGNRKSAEELSAE</sequence>
<feature type="compositionally biased region" description="Low complexity" evidence="7">
    <location>
        <begin position="234"/>
        <end position="263"/>
    </location>
</feature>
<gene>
    <name evidence="9" type="ORF">FIBSPDRAFT_927744</name>
</gene>
<dbReference type="PANTHER" id="PTHR11831">
    <property type="entry name" value="30S 40S RIBOSOMAL PROTEIN"/>
    <property type="match status" value="1"/>
</dbReference>
<name>A0A166R9T3_9AGAM</name>
<dbReference type="Proteomes" id="UP000076532">
    <property type="component" value="Unassembled WGS sequence"/>
</dbReference>
<proteinExistence type="inferred from homology"/>
<accession>A0A166R9T3</accession>
<dbReference type="GO" id="GO:0042274">
    <property type="term" value="P:ribosomal small subunit biogenesis"/>
    <property type="evidence" value="ECO:0007669"/>
    <property type="project" value="TreeGrafter"/>
</dbReference>
<dbReference type="InterPro" id="IPR022801">
    <property type="entry name" value="Ribosomal_uS4"/>
</dbReference>
<keyword evidence="2" id="KW-0699">rRNA-binding</keyword>
<evidence type="ECO:0000313" key="9">
    <source>
        <dbReference type="EMBL" id="KZP28052.1"/>
    </source>
</evidence>
<evidence type="ECO:0000313" key="10">
    <source>
        <dbReference type="Proteomes" id="UP000076532"/>
    </source>
</evidence>
<evidence type="ECO:0000256" key="1">
    <source>
        <dbReference type="ARBA" id="ARBA00007465"/>
    </source>
</evidence>
<organism evidence="9 10">
    <name type="scientific">Athelia psychrophila</name>
    <dbReference type="NCBI Taxonomy" id="1759441"/>
    <lineage>
        <taxon>Eukaryota</taxon>
        <taxon>Fungi</taxon>
        <taxon>Dikarya</taxon>
        <taxon>Basidiomycota</taxon>
        <taxon>Agaricomycotina</taxon>
        <taxon>Agaricomycetes</taxon>
        <taxon>Agaricomycetidae</taxon>
        <taxon>Atheliales</taxon>
        <taxon>Atheliaceae</taxon>
        <taxon>Athelia</taxon>
    </lineage>
</organism>
<dbReference type="PROSITE" id="PS50889">
    <property type="entry name" value="S4"/>
    <property type="match status" value="1"/>
</dbReference>
<dbReference type="SUPFAM" id="SSF55174">
    <property type="entry name" value="Alpha-L RNA-binding motif"/>
    <property type="match status" value="1"/>
</dbReference>
<dbReference type="Gene3D" id="3.10.290.10">
    <property type="entry name" value="RNA-binding S4 domain"/>
    <property type="match status" value="1"/>
</dbReference>
<feature type="region of interest" description="Disordered" evidence="7">
    <location>
        <begin position="213"/>
        <end position="268"/>
    </location>
</feature>
<dbReference type="GO" id="GO:0019843">
    <property type="term" value="F:rRNA binding"/>
    <property type="evidence" value="ECO:0007669"/>
    <property type="project" value="UniProtKB-KW"/>
</dbReference>
<feature type="domain" description="RNA-binding S4" evidence="8">
    <location>
        <begin position="151"/>
        <end position="212"/>
    </location>
</feature>
<feature type="region of interest" description="Disordered" evidence="7">
    <location>
        <begin position="369"/>
        <end position="388"/>
    </location>
</feature>
<keyword evidence="4" id="KW-0689">Ribosomal protein</keyword>
<evidence type="ECO:0000256" key="7">
    <source>
        <dbReference type="SAM" id="MobiDB-lite"/>
    </source>
</evidence>
<dbReference type="InterPro" id="IPR036986">
    <property type="entry name" value="S4_RNA-bd_sf"/>
</dbReference>